<keyword evidence="4" id="KW-1185">Reference proteome</keyword>
<dbReference type="GO" id="GO:0005739">
    <property type="term" value="C:mitochondrion"/>
    <property type="evidence" value="ECO:0007669"/>
    <property type="project" value="TreeGrafter"/>
</dbReference>
<dbReference type="InterPro" id="IPR039251">
    <property type="entry name" value="OXLD1"/>
</dbReference>
<evidence type="ECO:0000256" key="1">
    <source>
        <dbReference type="SAM" id="MobiDB-lite"/>
    </source>
</evidence>
<dbReference type="Proteomes" id="UP001374579">
    <property type="component" value="Unassembled WGS sequence"/>
</dbReference>
<proteinExistence type="predicted"/>
<dbReference type="AlphaFoldDB" id="A0AAN9BUY3"/>
<reference evidence="3 4" key="1">
    <citation type="submission" date="2024-02" db="EMBL/GenBank/DDBJ databases">
        <title>Chromosome-scale genome assembly of the rough periwinkle Littorina saxatilis.</title>
        <authorList>
            <person name="De Jode A."/>
            <person name="Faria R."/>
            <person name="Formenti G."/>
            <person name="Sims Y."/>
            <person name="Smith T.P."/>
            <person name="Tracey A."/>
            <person name="Wood J.M.D."/>
            <person name="Zagrodzka Z.B."/>
            <person name="Johannesson K."/>
            <person name="Butlin R.K."/>
            <person name="Leder E.H."/>
        </authorList>
    </citation>
    <scope>NUCLEOTIDE SEQUENCE [LARGE SCALE GENOMIC DNA]</scope>
    <source>
        <strain evidence="3">Snail1</strain>
        <tissue evidence="3">Muscle</tissue>
    </source>
</reference>
<evidence type="ECO:0000259" key="2">
    <source>
        <dbReference type="Pfam" id="PF09791"/>
    </source>
</evidence>
<name>A0AAN9BUY3_9CAEN</name>
<feature type="compositionally biased region" description="Polar residues" evidence="1">
    <location>
        <begin position="134"/>
        <end position="151"/>
    </location>
</feature>
<dbReference type="PANTHER" id="PTHR21193:SF3">
    <property type="entry name" value="OXIDOREDUCTASE-LIKE DOMAIN-CONTAINING PROTEIN 1"/>
    <property type="match status" value="1"/>
</dbReference>
<evidence type="ECO:0000313" key="4">
    <source>
        <dbReference type="Proteomes" id="UP001374579"/>
    </source>
</evidence>
<dbReference type="Pfam" id="PF09791">
    <property type="entry name" value="Oxidored-like"/>
    <property type="match status" value="1"/>
</dbReference>
<dbReference type="InterPro" id="IPR019180">
    <property type="entry name" value="Oxidoreductase-like_N"/>
</dbReference>
<feature type="domain" description="Oxidoreductase-like" evidence="2">
    <location>
        <begin position="200"/>
        <end position="234"/>
    </location>
</feature>
<dbReference type="EMBL" id="JBAMIC010000002">
    <property type="protein sequence ID" value="KAK7111780.1"/>
    <property type="molecule type" value="Genomic_DNA"/>
</dbReference>
<accession>A0AAN9BUY3</accession>
<evidence type="ECO:0000313" key="3">
    <source>
        <dbReference type="EMBL" id="KAK7111780.1"/>
    </source>
</evidence>
<feature type="region of interest" description="Disordered" evidence="1">
    <location>
        <begin position="134"/>
        <end position="182"/>
    </location>
</feature>
<dbReference type="PANTHER" id="PTHR21193">
    <property type="entry name" value="OXIDOREDUCTASE-LIKE DOMAIN-CONTAINING PROTEIN 1"/>
    <property type="match status" value="1"/>
</dbReference>
<feature type="compositionally biased region" description="Basic and acidic residues" evidence="1">
    <location>
        <begin position="152"/>
        <end position="164"/>
    </location>
</feature>
<sequence length="258" mass="28308">MNPARGLQLLAQKLKEPNMVTNSFGAARLSSGLFYGGVNSLASESQDTVQHSPQRKHAPGLHEQHGNMLCKVHFRAGVECSHLLYSNVHTQCFTQPQFILTQKPVTFNTITCSQKCLQGKYNVLIPATQKRTIHTSGQLQHADDNANSTKNSQEDDREKDHKESPPPNEEEDLEPGLEVLTSSTTGSSLKTVNVIPGKGPPPEPPVTCCMTGCVNCVYIAYAEELKTYYSDGGEAARKAIEEIEDPSLKAFLKLELDL</sequence>
<gene>
    <name evidence="3" type="ORF">V1264_011356</name>
</gene>
<organism evidence="3 4">
    <name type="scientific">Littorina saxatilis</name>
    <dbReference type="NCBI Taxonomy" id="31220"/>
    <lineage>
        <taxon>Eukaryota</taxon>
        <taxon>Metazoa</taxon>
        <taxon>Spiralia</taxon>
        <taxon>Lophotrochozoa</taxon>
        <taxon>Mollusca</taxon>
        <taxon>Gastropoda</taxon>
        <taxon>Caenogastropoda</taxon>
        <taxon>Littorinimorpha</taxon>
        <taxon>Littorinoidea</taxon>
        <taxon>Littorinidae</taxon>
        <taxon>Littorina</taxon>
    </lineage>
</organism>
<comment type="caution">
    <text evidence="3">The sequence shown here is derived from an EMBL/GenBank/DDBJ whole genome shotgun (WGS) entry which is preliminary data.</text>
</comment>
<protein>
    <recommendedName>
        <fullName evidence="2">Oxidoreductase-like domain-containing protein</fullName>
    </recommendedName>
</protein>